<gene>
    <name evidence="1" type="ORF">G314FT_13550</name>
</gene>
<sequence length="66" mass="7668">MKKDYQGTSKKLNQNVALKLVQDRLEKNGKKITINCASIEEAEDIYIELVQKQAMKYVDGENHYSY</sequence>
<organism evidence="1 2">
    <name type="scientific">Vagococcus luciliae</name>
    <dbReference type="NCBI Taxonomy" id="2920380"/>
    <lineage>
        <taxon>Bacteria</taxon>
        <taxon>Bacillati</taxon>
        <taxon>Bacillota</taxon>
        <taxon>Bacilli</taxon>
        <taxon>Lactobacillales</taxon>
        <taxon>Enterococcaceae</taxon>
        <taxon>Vagococcus</taxon>
    </lineage>
</organism>
<dbReference type="RefSeq" id="WP_257699766.1">
    <property type="nucleotide sequence ID" value="NZ_CP102451.1"/>
</dbReference>
<reference evidence="1" key="1">
    <citation type="submission" date="2022-08" db="EMBL/GenBank/DDBJ databases">
        <title>Genome sequence of Vagococcus luciliae DSM 112651.</title>
        <authorList>
            <person name="Juan G."/>
            <person name="Anja P."/>
            <person name="Rolf D."/>
            <person name="Kampfer P."/>
            <person name="Vilcinskas A."/>
        </authorList>
    </citation>
    <scope>NUCLEOTIDE SEQUENCE</scope>
    <source>
        <strain evidence="1">G314FT</strain>
    </source>
</reference>
<reference evidence="1" key="2">
    <citation type="submission" date="2022-08" db="EMBL/GenBank/DDBJ databases">
        <authorList>
            <person name="Poehlein A."/>
            <person name="Guzman J."/>
            <person name="Daniel R."/>
            <person name="Vilcinskas A."/>
        </authorList>
    </citation>
    <scope>NUCLEOTIDE SEQUENCE</scope>
    <source>
        <strain evidence="1">G314FT</strain>
    </source>
</reference>
<evidence type="ECO:0000313" key="1">
    <source>
        <dbReference type="EMBL" id="UUV99195.1"/>
    </source>
</evidence>
<proteinExistence type="predicted"/>
<protein>
    <submittedName>
        <fullName evidence="1">Uncharacterized protein</fullName>
    </submittedName>
</protein>
<dbReference type="EMBL" id="CP102451">
    <property type="protein sequence ID" value="UUV99195.1"/>
    <property type="molecule type" value="Genomic_DNA"/>
</dbReference>
<name>A0ABY5NZU9_9ENTE</name>
<keyword evidence="2" id="KW-1185">Reference proteome</keyword>
<dbReference type="Proteomes" id="UP001058273">
    <property type="component" value="Chromosome"/>
</dbReference>
<evidence type="ECO:0000313" key="2">
    <source>
        <dbReference type="Proteomes" id="UP001058273"/>
    </source>
</evidence>
<accession>A0ABY5NZU9</accession>